<name>A0A345ARJ9_9CAUD</name>
<sequence>MKPNPWVWTKLSESKMPDRKAGASVPIGYLTEGNEEYFPRQF</sequence>
<evidence type="ECO:0000313" key="1">
    <source>
        <dbReference type="EMBL" id="AXF39453.1"/>
    </source>
</evidence>
<dbReference type="Proteomes" id="UP000255890">
    <property type="component" value="Segment"/>
</dbReference>
<evidence type="ECO:0000313" key="2">
    <source>
        <dbReference type="Proteomes" id="UP000255890"/>
    </source>
</evidence>
<proteinExistence type="predicted"/>
<gene>
    <name evidence="1" type="ORF">WANDERER_36</name>
</gene>
<protein>
    <submittedName>
        <fullName evidence="1">Uncharacterized protein</fullName>
    </submittedName>
</protein>
<organism evidence="1 2">
    <name type="scientific">Paenibacillus phage Wanderer</name>
    <dbReference type="NCBI Taxonomy" id="2249779"/>
    <lineage>
        <taxon>Viruses</taxon>
        <taxon>Duplodnaviria</taxon>
        <taxon>Heunggongvirae</taxon>
        <taxon>Uroviricota</taxon>
        <taxon>Caudoviricetes</taxon>
        <taxon>Gochnauervirinae</taxon>
        <taxon>Wanderervirus</taxon>
        <taxon>Wanderervirus wanderer</taxon>
    </lineage>
</organism>
<reference evidence="2" key="1">
    <citation type="submission" date="2018-06" db="EMBL/GenBank/DDBJ databases">
        <authorList>
            <person name="Merrill B.D."/>
            <person name="Payne A.M."/>
            <person name="Hilton J.A."/>
            <person name="Ward A.T."/>
            <person name="Fajardo C.P."/>
            <person name="Velez K."/>
            <person name="Hope S."/>
            <person name="Tsourkas P.K."/>
        </authorList>
    </citation>
    <scope>NUCLEOTIDE SEQUENCE [LARGE SCALE GENOMIC DNA]</scope>
</reference>
<accession>A0A345ARJ9</accession>
<keyword evidence="2" id="KW-1185">Reference proteome</keyword>
<dbReference type="EMBL" id="MH431930">
    <property type="protein sequence ID" value="AXF39453.1"/>
    <property type="molecule type" value="Genomic_DNA"/>
</dbReference>